<feature type="domain" description="Mor transcription activator" evidence="1">
    <location>
        <begin position="13"/>
        <end position="79"/>
    </location>
</feature>
<evidence type="ECO:0000313" key="3">
    <source>
        <dbReference type="Proteomes" id="UP001301012"/>
    </source>
</evidence>
<evidence type="ECO:0000313" key="2">
    <source>
        <dbReference type="EMBL" id="MDK2562957.1"/>
    </source>
</evidence>
<dbReference type="InterPro" id="IPR009057">
    <property type="entry name" value="Homeodomain-like_sf"/>
</dbReference>
<proteinExistence type="predicted"/>
<sequence length="84" mass="9281">MKIENLEVSDKLDALLDIIGEDKFLEVTKLYGGNNVYIPTYSSAIRSSRNRDIVKRYNGVNAVGLACEYGISVNQLKNIANGDV</sequence>
<accession>A0ABT7E8D2</accession>
<dbReference type="Pfam" id="PF08765">
    <property type="entry name" value="Mor"/>
    <property type="match status" value="1"/>
</dbReference>
<dbReference type="SUPFAM" id="SSF46689">
    <property type="entry name" value="Homeodomain-like"/>
    <property type="match status" value="1"/>
</dbReference>
<comment type="caution">
    <text evidence="2">The sequence shown here is derived from an EMBL/GenBank/DDBJ whole genome shotgun (WGS) entry which is preliminary data.</text>
</comment>
<dbReference type="Proteomes" id="UP001301012">
    <property type="component" value="Unassembled WGS sequence"/>
</dbReference>
<name>A0ABT7E8D2_9FIRM</name>
<protein>
    <submittedName>
        <fullName evidence="2">Mor transcription activator family protein</fullName>
    </submittedName>
</protein>
<dbReference type="InterPro" id="IPR014875">
    <property type="entry name" value="Mor_transcription_activator"/>
</dbReference>
<reference evidence="2 3" key="1">
    <citation type="submission" date="2023-05" db="EMBL/GenBank/DDBJ databases">
        <title>Rombocin, a short stable natural nisin variant, displays selective antimicrobial activity against Listeria monocytogenes and employs dual mode of action to kill target bacterial strains.</title>
        <authorList>
            <person name="Wambui J."/>
            <person name="Stephan R."/>
            <person name="Kuipers O.P."/>
        </authorList>
    </citation>
    <scope>NUCLEOTIDE SEQUENCE [LARGE SCALE GENOMIC DNA]</scope>
    <source>
        <strain evidence="2 3">RC002</strain>
    </source>
</reference>
<keyword evidence="3" id="KW-1185">Reference proteome</keyword>
<gene>
    <name evidence="2" type="ORF">QOZ84_05325</name>
</gene>
<evidence type="ECO:0000259" key="1">
    <source>
        <dbReference type="Pfam" id="PF08765"/>
    </source>
</evidence>
<dbReference type="Gene3D" id="1.10.10.60">
    <property type="entry name" value="Homeodomain-like"/>
    <property type="match status" value="1"/>
</dbReference>
<dbReference type="RefSeq" id="WP_284131927.1">
    <property type="nucleotide sequence ID" value="NZ_JASKYM010000002.1"/>
</dbReference>
<organism evidence="2 3">
    <name type="scientific">Romboutsia sedimentorum</name>
    <dbReference type="NCBI Taxonomy" id="1368474"/>
    <lineage>
        <taxon>Bacteria</taxon>
        <taxon>Bacillati</taxon>
        <taxon>Bacillota</taxon>
        <taxon>Clostridia</taxon>
        <taxon>Peptostreptococcales</taxon>
        <taxon>Peptostreptococcaceae</taxon>
        <taxon>Romboutsia</taxon>
    </lineage>
</organism>
<dbReference type="EMBL" id="JASKYM010000002">
    <property type="protein sequence ID" value="MDK2562957.1"/>
    <property type="molecule type" value="Genomic_DNA"/>
</dbReference>